<feature type="compositionally biased region" description="Polar residues" evidence="1">
    <location>
        <begin position="205"/>
        <end position="219"/>
    </location>
</feature>
<dbReference type="AlphaFoldDB" id="A0A5C3E957"/>
<evidence type="ECO:0000313" key="3">
    <source>
        <dbReference type="Proteomes" id="UP000324022"/>
    </source>
</evidence>
<organism evidence="2 3">
    <name type="scientific">Ustilago trichophora</name>
    <dbReference type="NCBI Taxonomy" id="86804"/>
    <lineage>
        <taxon>Eukaryota</taxon>
        <taxon>Fungi</taxon>
        <taxon>Dikarya</taxon>
        <taxon>Basidiomycota</taxon>
        <taxon>Ustilaginomycotina</taxon>
        <taxon>Ustilaginomycetes</taxon>
        <taxon>Ustilaginales</taxon>
        <taxon>Ustilaginaceae</taxon>
        <taxon>Ustilago</taxon>
    </lineage>
</organism>
<name>A0A5C3E957_9BASI</name>
<gene>
    <name evidence="2" type="ORF">UTRI_10573_B</name>
</gene>
<feature type="region of interest" description="Disordered" evidence="1">
    <location>
        <begin position="182"/>
        <end position="280"/>
    </location>
</feature>
<feature type="compositionally biased region" description="Basic and acidic residues" evidence="1">
    <location>
        <begin position="244"/>
        <end position="254"/>
    </location>
</feature>
<feature type="region of interest" description="Disordered" evidence="1">
    <location>
        <begin position="147"/>
        <end position="169"/>
    </location>
</feature>
<dbReference type="OrthoDB" id="3366645at2759"/>
<feature type="compositionally biased region" description="Polar residues" evidence="1">
    <location>
        <begin position="185"/>
        <end position="196"/>
    </location>
</feature>
<proteinExistence type="predicted"/>
<evidence type="ECO:0000256" key="1">
    <source>
        <dbReference type="SAM" id="MobiDB-lite"/>
    </source>
</evidence>
<feature type="region of interest" description="Disordered" evidence="1">
    <location>
        <begin position="62"/>
        <end position="109"/>
    </location>
</feature>
<dbReference type="Proteomes" id="UP000324022">
    <property type="component" value="Unassembled WGS sequence"/>
</dbReference>
<accession>A0A5C3E957</accession>
<feature type="compositionally biased region" description="Low complexity" evidence="1">
    <location>
        <begin position="220"/>
        <end position="229"/>
    </location>
</feature>
<protein>
    <submittedName>
        <fullName evidence="2">Uncharacterized protein</fullName>
    </submittedName>
</protein>
<sequence>MAITLQTVLPHKVLPRAPSPNASSPNPGIRSAITQFIPASPDASLDQDALTTPMVESSSNGFAARQSSSMNRARALSGSSQGHVEAALKSPGGSSTIGRKSMSAGAGSRRGIAHSSRILGVDADTQEAFALSQLTNGKVDVSFEGSLGGGLPPMSPSLSKGKGKARDGEEELGQIPLFDVDLESGQPTASNSSHTSRAGKLLQPLTKSMPWNKSKSNPTPAYQAAAPAQDGMLPDTSRDTLANDSRDDSLDFARPHTSATADYSADDGHNEDDDYHEGLGAFDDDREQLLYAGADDAERPGYFASGDRSFGYNSLQGSAGLGGYGGAVGFEALTWMENGWMVSSSILVAVLVTVAVLISIDVIDWPGDGLGRN</sequence>
<reference evidence="2 3" key="1">
    <citation type="submission" date="2018-03" db="EMBL/GenBank/DDBJ databases">
        <authorList>
            <person name="Guldener U."/>
        </authorList>
    </citation>
    <scope>NUCLEOTIDE SEQUENCE [LARGE SCALE GENOMIC DNA]</scope>
    <source>
        <strain evidence="2 3">NBRC100155</strain>
    </source>
</reference>
<keyword evidence="3" id="KW-1185">Reference proteome</keyword>
<dbReference type="EMBL" id="OOIN01000016">
    <property type="protein sequence ID" value="SPO27112.1"/>
    <property type="molecule type" value="Genomic_DNA"/>
</dbReference>
<evidence type="ECO:0000313" key="2">
    <source>
        <dbReference type="EMBL" id="SPO27112.1"/>
    </source>
</evidence>
<feature type="compositionally biased region" description="Polar residues" evidence="1">
    <location>
        <begin position="62"/>
        <end position="82"/>
    </location>
</feature>